<sequence length="255" mass="26909">MLETLPLFAHTQLTEVTLWGLIIASFFTSAFTAAFGIGGGVTLLAILGMVIPVTTLIPVHGTVQMGSNAGRAWHLRNHIHWRLIGLIALGAIVGTLLGSQIVVALPDALLKTILALFVLAITWLPTPRRVKSGDRTVGVGAFIASLAGMFVGATGPLLAALISGRIDNRQGVVATHAAAMTLSHALKIIAFGFIGFAYTNWLGLIGAMILSGYLGTRTGSKLLHVMDEVLFRKIFRVIITALALLMLLGAARSVL</sequence>
<feature type="transmembrane region" description="Helical" evidence="8">
    <location>
        <begin position="43"/>
        <end position="63"/>
    </location>
</feature>
<name>A0A1I5IJM5_9HYPH</name>
<evidence type="ECO:0000256" key="6">
    <source>
        <dbReference type="ARBA" id="ARBA00022989"/>
    </source>
</evidence>
<reference evidence="9 10" key="1">
    <citation type="submission" date="2016-10" db="EMBL/GenBank/DDBJ databases">
        <authorList>
            <person name="de Groot N.N."/>
        </authorList>
    </citation>
    <scope>NUCLEOTIDE SEQUENCE [LARGE SCALE GENOMIC DNA]</scope>
    <source>
        <strain evidence="9 10">CGMCC 1.9157</strain>
    </source>
</reference>
<evidence type="ECO:0000256" key="5">
    <source>
        <dbReference type="ARBA" id="ARBA00022692"/>
    </source>
</evidence>
<evidence type="ECO:0000256" key="3">
    <source>
        <dbReference type="ARBA" id="ARBA00022448"/>
    </source>
</evidence>
<keyword evidence="7 8" id="KW-0472">Membrane</keyword>
<organism evidence="9 10">
    <name type="scientific">Cohaesibacter marisflavi</name>
    <dbReference type="NCBI Taxonomy" id="655353"/>
    <lineage>
        <taxon>Bacteria</taxon>
        <taxon>Pseudomonadati</taxon>
        <taxon>Pseudomonadota</taxon>
        <taxon>Alphaproteobacteria</taxon>
        <taxon>Hyphomicrobiales</taxon>
        <taxon>Cohaesibacteraceae</taxon>
    </lineage>
</organism>
<dbReference type="Proteomes" id="UP000199236">
    <property type="component" value="Unassembled WGS sequence"/>
</dbReference>
<evidence type="ECO:0000256" key="2">
    <source>
        <dbReference type="ARBA" id="ARBA00009142"/>
    </source>
</evidence>
<feature type="transmembrane region" description="Helical" evidence="8">
    <location>
        <begin position="137"/>
        <end position="162"/>
    </location>
</feature>
<protein>
    <recommendedName>
        <fullName evidence="8">Probable membrane transporter protein</fullName>
    </recommendedName>
</protein>
<evidence type="ECO:0000313" key="9">
    <source>
        <dbReference type="EMBL" id="SFO60723.1"/>
    </source>
</evidence>
<gene>
    <name evidence="9" type="ORF">SAMN04488056_10935</name>
</gene>
<dbReference type="InterPro" id="IPR052017">
    <property type="entry name" value="TSUP"/>
</dbReference>
<evidence type="ECO:0000256" key="4">
    <source>
        <dbReference type="ARBA" id="ARBA00022475"/>
    </source>
</evidence>
<dbReference type="RefSeq" id="WP_244544725.1">
    <property type="nucleotide sequence ID" value="NZ_FOVR01000009.1"/>
</dbReference>
<proteinExistence type="inferred from homology"/>
<comment type="subcellular location">
    <subcellularLocation>
        <location evidence="1 8">Cell membrane</location>
        <topology evidence="1 8">Multi-pass membrane protein</topology>
    </subcellularLocation>
</comment>
<feature type="transmembrane region" description="Helical" evidence="8">
    <location>
        <begin position="188"/>
        <end position="214"/>
    </location>
</feature>
<keyword evidence="10" id="KW-1185">Reference proteome</keyword>
<dbReference type="PANTHER" id="PTHR30269:SF23">
    <property type="entry name" value="MEMBRANE TRANSPORTER PROTEIN YDHB-RELATED"/>
    <property type="match status" value="1"/>
</dbReference>
<dbReference type="InterPro" id="IPR002781">
    <property type="entry name" value="TM_pro_TauE-like"/>
</dbReference>
<keyword evidence="5 8" id="KW-0812">Transmembrane</keyword>
<dbReference type="PANTHER" id="PTHR30269">
    <property type="entry name" value="TRANSMEMBRANE PROTEIN YFCA"/>
    <property type="match status" value="1"/>
</dbReference>
<evidence type="ECO:0000256" key="1">
    <source>
        <dbReference type="ARBA" id="ARBA00004651"/>
    </source>
</evidence>
<accession>A0A1I5IJM5</accession>
<evidence type="ECO:0000256" key="8">
    <source>
        <dbReference type="RuleBase" id="RU363041"/>
    </source>
</evidence>
<dbReference type="EMBL" id="FOVR01000009">
    <property type="protein sequence ID" value="SFO60723.1"/>
    <property type="molecule type" value="Genomic_DNA"/>
</dbReference>
<feature type="transmembrane region" description="Helical" evidence="8">
    <location>
        <begin position="108"/>
        <end position="125"/>
    </location>
</feature>
<feature type="transmembrane region" description="Helical" evidence="8">
    <location>
        <begin position="83"/>
        <end position="102"/>
    </location>
</feature>
<feature type="transmembrane region" description="Helical" evidence="8">
    <location>
        <begin position="16"/>
        <end position="37"/>
    </location>
</feature>
<keyword evidence="3" id="KW-0813">Transport</keyword>
<keyword evidence="4 8" id="KW-1003">Cell membrane</keyword>
<evidence type="ECO:0000313" key="10">
    <source>
        <dbReference type="Proteomes" id="UP000199236"/>
    </source>
</evidence>
<dbReference type="GO" id="GO:0005886">
    <property type="term" value="C:plasma membrane"/>
    <property type="evidence" value="ECO:0007669"/>
    <property type="project" value="UniProtKB-SubCell"/>
</dbReference>
<comment type="similarity">
    <text evidence="2 8">Belongs to the 4-toluene sulfonate uptake permease (TSUP) (TC 2.A.102) family.</text>
</comment>
<dbReference type="AlphaFoldDB" id="A0A1I5IJM5"/>
<keyword evidence="6 8" id="KW-1133">Transmembrane helix</keyword>
<feature type="transmembrane region" description="Helical" evidence="8">
    <location>
        <begin position="234"/>
        <end position="254"/>
    </location>
</feature>
<evidence type="ECO:0000256" key="7">
    <source>
        <dbReference type="ARBA" id="ARBA00023136"/>
    </source>
</evidence>
<dbReference type="Pfam" id="PF01925">
    <property type="entry name" value="TauE"/>
    <property type="match status" value="1"/>
</dbReference>